<proteinExistence type="predicted"/>
<sequence length="183" mass="19831">MFLLYKVFAKYFSNSSQPTNNNQSVCSVSGSFMDTSSKREASPVQSTGFIKEDMPMDLLDVYHDASAPSSLSTPATSSCLDQPIFSIPSAPATLSPATPLTITTAITTPPSSSSEQQDPPALDPIIPMQDNWYPKCITINQPSPSPSSTTSSKWLKVTQSLIVVICDMNSLAFYWLISDFTNV</sequence>
<accession>A0AAD5JPR0</accession>
<feature type="compositionally biased region" description="Low complexity" evidence="1">
    <location>
        <begin position="103"/>
        <end position="120"/>
    </location>
</feature>
<evidence type="ECO:0000256" key="1">
    <source>
        <dbReference type="SAM" id="MobiDB-lite"/>
    </source>
</evidence>
<gene>
    <name evidence="2" type="ORF">BDA99DRAFT_542684</name>
</gene>
<keyword evidence="3" id="KW-1185">Reference proteome</keyword>
<dbReference type="Proteomes" id="UP001209540">
    <property type="component" value="Unassembled WGS sequence"/>
</dbReference>
<reference evidence="2" key="2">
    <citation type="submission" date="2023-02" db="EMBL/GenBank/DDBJ databases">
        <authorList>
            <consortium name="DOE Joint Genome Institute"/>
            <person name="Mondo S.J."/>
            <person name="Chang Y."/>
            <person name="Wang Y."/>
            <person name="Ahrendt S."/>
            <person name="Andreopoulos W."/>
            <person name="Barry K."/>
            <person name="Beard J."/>
            <person name="Benny G.L."/>
            <person name="Blankenship S."/>
            <person name="Bonito G."/>
            <person name="Cuomo C."/>
            <person name="Desiro A."/>
            <person name="Gervers K.A."/>
            <person name="Hundley H."/>
            <person name="Kuo A."/>
            <person name="LaButti K."/>
            <person name="Lang B.F."/>
            <person name="Lipzen A."/>
            <person name="O'Donnell K."/>
            <person name="Pangilinan J."/>
            <person name="Reynolds N."/>
            <person name="Sandor L."/>
            <person name="Smith M.W."/>
            <person name="Tsang A."/>
            <person name="Grigoriev I.V."/>
            <person name="Stajich J.E."/>
            <person name="Spatafora J.W."/>
        </authorList>
    </citation>
    <scope>NUCLEOTIDE SEQUENCE</scope>
    <source>
        <strain evidence="2">RSA 2281</strain>
    </source>
</reference>
<reference evidence="2" key="1">
    <citation type="journal article" date="2022" name="IScience">
        <title>Evolution of zygomycete secretomes and the origins of terrestrial fungal ecologies.</title>
        <authorList>
            <person name="Chang Y."/>
            <person name="Wang Y."/>
            <person name="Mondo S."/>
            <person name="Ahrendt S."/>
            <person name="Andreopoulos W."/>
            <person name="Barry K."/>
            <person name="Beard J."/>
            <person name="Benny G.L."/>
            <person name="Blankenship S."/>
            <person name="Bonito G."/>
            <person name="Cuomo C."/>
            <person name="Desiro A."/>
            <person name="Gervers K.A."/>
            <person name="Hundley H."/>
            <person name="Kuo A."/>
            <person name="LaButti K."/>
            <person name="Lang B.F."/>
            <person name="Lipzen A."/>
            <person name="O'Donnell K."/>
            <person name="Pangilinan J."/>
            <person name="Reynolds N."/>
            <person name="Sandor L."/>
            <person name="Smith M.E."/>
            <person name="Tsang A."/>
            <person name="Grigoriev I.V."/>
            <person name="Stajich J.E."/>
            <person name="Spatafora J.W."/>
        </authorList>
    </citation>
    <scope>NUCLEOTIDE SEQUENCE</scope>
    <source>
        <strain evidence="2">RSA 2281</strain>
    </source>
</reference>
<evidence type="ECO:0000313" key="2">
    <source>
        <dbReference type="EMBL" id="KAI9247954.1"/>
    </source>
</evidence>
<dbReference type="AlphaFoldDB" id="A0AAD5JPR0"/>
<protein>
    <submittedName>
        <fullName evidence="2">Uncharacterized protein</fullName>
    </submittedName>
</protein>
<comment type="caution">
    <text evidence="2">The sequence shown here is derived from an EMBL/GenBank/DDBJ whole genome shotgun (WGS) entry which is preliminary data.</text>
</comment>
<organism evidence="2 3">
    <name type="scientific">Phascolomyces articulosus</name>
    <dbReference type="NCBI Taxonomy" id="60185"/>
    <lineage>
        <taxon>Eukaryota</taxon>
        <taxon>Fungi</taxon>
        <taxon>Fungi incertae sedis</taxon>
        <taxon>Mucoromycota</taxon>
        <taxon>Mucoromycotina</taxon>
        <taxon>Mucoromycetes</taxon>
        <taxon>Mucorales</taxon>
        <taxon>Lichtheimiaceae</taxon>
        <taxon>Phascolomyces</taxon>
    </lineage>
</organism>
<feature type="region of interest" description="Disordered" evidence="1">
    <location>
        <begin position="103"/>
        <end position="123"/>
    </location>
</feature>
<name>A0AAD5JPR0_9FUNG</name>
<dbReference type="EMBL" id="JAIXMP010000040">
    <property type="protein sequence ID" value="KAI9247954.1"/>
    <property type="molecule type" value="Genomic_DNA"/>
</dbReference>
<evidence type="ECO:0000313" key="3">
    <source>
        <dbReference type="Proteomes" id="UP001209540"/>
    </source>
</evidence>